<feature type="transmembrane region" description="Helical" evidence="7">
    <location>
        <begin position="149"/>
        <end position="169"/>
    </location>
</feature>
<evidence type="ECO:0000256" key="1">
    <source>
        <dbReference type="ARBA" id="ARBA00004141"/>
    </source>
</evidence>
<keyword evidence="3" id="KW-0864">Zinc transport</keyword>
<dbReference type="Proteomes" id="UP001596492">
    <property type="component" value="Unassembled WGS sequence"/>
</dbReference>
<feature type="compositionally biased region" description="Basic and acidic residues" evidence="6">
    <location>
        <begin position="1"/>
        <end position="24"/>
    </location>
</feature>
<dbReference type="InterPro" id="IPR002524">
    <property type="entry name" value="Cation_efflux"/>
</dbReference>
<dbReference type="InterPro" id="IPR058533">
    <property type="entry name" value="Cation_efflux_TM"/>
</dbReference>
<keyword evidence="5 7" id="KW-0472">Membrane</keyword>
<feature type="transmembrane region" description="Helical" evidence="7">
    <location>
        <begin position="189"/>
        <end position="211"/>
    </location>
</feature>
<feature type="transmembrane region" description="Helical" evidence="7">
    <location>
        <begin position="217"/>
        <end position="234"/>
    </location>
</feature>
<evidence type="ECO:0000313" key="10">
    <source>
        <dbReference type="Proteomes" id="UP001596492"/>
    </source>
</evidence>
<feature type="transmembrane region" description="Helical" evidence="7">
    <location>
        <begin position="118"/>
        <end position="137"/>
    </location>
</feature>
<evidence type="ECO:0000256" key="2">
    <source>
        <dbReference type="ARBA" id="ARBA00022692"/>
    </source>
</evidence>
<keyword evidence="2 7" id="KW-0812">Transmembrane</keyword>
<feature type="region of interest" description="Disordered" evidence="6">
    <location>
        <begin position="1"/>
        <end position="38"/>
    </location>
</feature>
<keyword evidence="3" id="KW-0813">Transport</keyword>
<dbReference type="InterPro" id="IPR050681">
    <property type="entry name" value="CDF/SLC30A"/>
</dbReference>
<dbReference type="InterPro" id="IPR036837">
    <property type="entry name" value="Cation_efflux_CTD_sf"/>
</dbReference>
<feature type="transmembrane region" description="Helical" evidence="7">
    <location>
        <begin position="48"/>
        <end position="72"/>
    </location>
</feature>
<dbReference type="SUPFAM" id="SSF161111">
    <property type="entry name" value="Cation efflux protein transmembrane domain-like"/>
    <property type="match status" value="1"/>
</dbReference>
<dbReference type="Gene3D" id="1.20.1510.10">
    <property type="entry name" value="Cation efflux protein transmembrane domain"/>
    <property type="match status" value="1"/>
</dbReference>
<evidence type="ECO:0000256" key="5">
    <source>
        <dbReference type="ARBA" id="ARBA00023136"/>
    </source>
</evidence>
<evidence type="ECO:0000313" key="9">
    <source>
        <dbReference type="EMBL" id="MFC7291423.1"/>
    </source>
</evidence>
<evidence type="ECO:0000256" key="4">
    <source>
        <dbReference type="ARBA" id="ARBA00022989"/>
    </source>
</evidence>
<dbReference type="InterPro" id="IPR027469">
    <property type="entry name" value="Cation_efflux_TMD_sf"/>
</dbReference>
<evidence type="ECO:0000256" key="7">
    <source>
        <dbReference type="SAM" id="Phobius"/>
    </source>
</evidence>
<sequence>MSKPHNDDSSCDAHTHHHDGDAHAHHVHSHSHSHADHDHAAHASRGRIAWACCLTAAFMLVEVVGGVISGSLALLADAAHMLTDAGSLLLAWVGFWLADKPSDAKRSFGFGRFRILAAFANGLTLLLLAAWIIVEAIQRFFTPAPIESSILMGVAIAGLIVNIIAFFILHGGDDHSHGDVNLEGALWHVAGDMLGSVVAIIAALVIMFTGWTPIDPILSMIVAAIIGFGGFRVLKRSGHILLEGAPESFDSQKLIDDLMAHITGLTRVHHIHAWTLTGSDTMVTMNVCIADGTDTVSTLRAIKERLTHTHGMAHATIELSQADEEGDCLGTNAENIEHTHSH</sequence>
<name>A0ABW2IK59_9PROT</name>
<evidence type="ECO:0000259" key="8">
    <source>
        <dbReference type="Pfam" id="PF01545"/>
    </source>
</evidence>
<feature type="transmembrane region" description="Helical" evidence="7">
    <location>
        <begin position="78"/>
        <end position="98"/>
    </location>
</feature>
<dbReference type="PANTHER" id="PTHR11562:SF17">
    <property type="entry name" value="RE54080P-RELATED"/>
    <property type="match status" value="1"/>
</dbReference>
<evidence type="ECO:0000256" key="6">
    <source>
        <dbReference type="SAM" id="MobiDB-lite"/>
    </source>
</evidence>
<gene>
    <name evidence="9" type="ORF">ACFQS8_07340</name>
</gene>
<dbReference type="Pfam" id="PF01545">
    <property type="entry name" value="Cation_efflux"/>
    <property type="match status" value="1"/>
</dbReference>
<keyword evidence="10" id="KW-1185">Reference proteome</keyword>
<keyword evidence="3" id="KW-0862">Zinc</keyword>
<comment type="subcellular location">
    <subcellularLocation>
        <location evidence="1">Membrane</location>
        <topology evidence="1">Multi-pass membrane protein</topology>
    </subcellularLocation>
</comment>
<dbReference type="EMBL" id="JBHTBR010000004">
    <property type="protein sequence ID" value="MFC7291423.1"/>
    <property type="molecule type" value="Genomic_DNA"/>
</dbReference>
<keyword evidence="3" id="KW-0406">Ion transport</keyword>
<proteinExistence type="predicted"/>
<comment type="caution">
    <text evidence="9">The sequence shown here is derived from an EMBL/GenBank/DDBJ whole genome shotgun (WGS) entry which is preliminary data.</text>
</comment>
<reference evidence="10" key="1">
    <citation type="journal article" date="2019" name="Int. J. Syst. Evol. Microbiol.">
        <title>The Global Catalogue of Microorganisms (GCM) 10K type strain sequencing project: providing services to taxonomists for standard genome sequencing and annotation.</title>
        <authorList>
            <consortium name="The Broad Institute Genomics Platform"/>
            <consortium name="The Broad Institute Genome Sequencing Center for Infectious Disease"/>
            <person name="Wu L."/>
            <person name="Ma J."/>
        </authorList>
    </citation>
    <scope>NUCLEOTIDE SEQUENCE [LARGE SCALE GENOMIC DNA]</scope>
    <source>
        <strain evidence="10">CCUG 51308</strain>
    </source>
</reference>
<dbReference type="NCBIfam" id="TIGR01297">
    <property type="entry name" value="CDF"/>
    <property type="match status" value="1"/>
</dbReference>
<protein>
    <submittedName>
        <fullName evidence="9">Cation diffusion facilitator family transporter</fullName>
    </submittedName>
</protein>
<organism evidence="9 10">
    <name type="scientific">Hirschia litorea</name>
    <dbReference type="NCBI Taxonomy" id="1199156"/>
    <lineage>
        <taxon>Bacteria</taxon>
        <taxon>Pseudomonadati</taxon>
        <taxon>Pseudomonadota</taxon>
        <taxon>Alphaproteobacteria</taxon>
        <taxon>Hyphomonadales</taxon>
        <taxon>Hyphomonadaceae</taxon>
        <taxon>Hirschia</taxon>
    </lineage>
</organism>
<keyword evidence="4 7" id="KW-1133">Transmembrane helix</keyword>
<dbReference type="PANTHER" id="PTHR11562">
    <property type="entry name" value="CATION EFFLUX PROTEIN/ ZINC TRANSPORTER"/>
    <property type="match status" value="1"/>
</dbReference>
<dbReference type="RefSeq" id="WP_382166652.1">
    <property type="nucleotide sequence ID" value="NZ_JBHTBR010000004.1"/>
</dbReference>
<feature type="domain" description="Cation efflux protein transmembrane" evidence="8">
    <location>
        <begin position="52"/>
        <end position="242"/>
    </location>
</feature>
<accession>A0ABW2IK59</accession>
<dbReference type="SUPFAM" id="SSF160240">
    <property type="entry name" value="Cation efflux protein cytoplasmic domain-like"/>
    <property type="match status" value="1"/>
</dbReference>
<evidence type="ECO:0000256" key="3">
    <source>
        <dbReference type="ARBA" id="ARBA00022906"/>
    </source>
</evidence>